<keyword evidence="4" id="KW-0788">Thiol protease</keyword>
<accession>A0A542EI01</accession>
<dbReference type="GO" id="GO:0008234">
    <property type="term" value="F:cysteine-type peptidase activity"/>
    <property type="evidence" value="ECO:0007669"/>
    <property type="project" value="UniProtKB-KW"/>
</dbReference>
<dbReference type="Pfam" id="PF00877">
    <property type="entry name" value="NLPC_P60"/>
    <property type="match status" value="1"/>
</dbReference>
<evidence type="ECO:0000313" key="6">
    <source>
        <dbReference type="EMBL" id="TQJ14929.1"/>
    </source>
</evidence>
<evidence type="ECO:0000256" key="4">
    <source>
        <dbReference type="ARBA" id="ARBA00022807"/>
    </source>
</evidence>
<keyword evidence="2" id="KW-0645">Protease</keyword>
<sequence length="242" mass="26467">MAGEAWVAVPVAGLWRSPEAPRAVDTPALQDDPDHTGWLAAMDQHPVDHHDSRVGLLDRLDSEVLHGEPVEVREELDGWVRVTCPLQPAGKSLQPYEGWVRRAHLSHDAPQQPQTASPDRLDAKEFVAEARKYLGLGYLWGGLSPAGLDCSGLVHFSARSLGVVVPRDAGDQQLAAEPVDLDQVREGDLYFFAHPGKHVHHVGIVIRPGFMLHAPESGARVVEEDLGEDRLRTLVGAGRITR</sequence>
<dbReference type="PANTHER" id="PTHR47053:SF1">
    <property type="entry name" value="MUREIN DD-ENDOPEPTIDASE MEPH-RELATED"/>
    <property type="match status" value="1"/>
</dbReference>
<name>A0A542EI01_9MICO</name>
<dbReference type="InterPro" id="IPR038765">
    <property type="entry name" value="Papain-like_cys_pep_sf"/>
</dbReference>
<dbReference type="OrthoDB" id="9815778at2"/>
<dbReference type="InterPro" id="IPR051202">
    <property type="entry name" value="Peptidase_C40"/>
</dbReference>
<gene>
    <name evidence="6" type="ORF">FB459_2445</name>
</gene>
<evidence type="ECO:0000256" key="3">
    <source>
        <dbReference type="ARBA" id="ARBA00022801"/>
    </source>
</evidence>
<evidence type="ECO:0000256" key="1">
    <source>
        <dbReference type="ARBA" id="ARBA00007074"/>
    </source>
</evidence>
<evidence type="ECO:0000313" key="7">
    <source>
        <dbReference type="Proteomes" id="UP000320806"/>
    </source>
</evidence>
<comment type="similarity">
    <text evidence="1">Belongs to the peptidase C40 family.</text>
</comment>
<dbReference type="PROSITE" id="PS51935">
    <property type="entry name" value="NLPC_P60"/>
    <property type="match status" value="1"/>
</dbReference>
<dbReference type="InterPro" id="IPR000064">
    <property type="entry name" value="NLP_P60_dom"/>
</dbReference>
<dbReference type="EMBL" id="VFMO01000001">
    <property type="protein sequence ID" value="TQJ14929.1"/>
    <property type="molecule type" value="Genomic_DNA"/>
</dbReference>
<organism evidence="6 7">
    <name type="scientific">Yimella lutea</name>
    <dbReference type="NCBI Taxonomy" id="587872"/>
    <lineage>
        <taxon>Bacteria</taxon>
        <taxon>Bacillati</taxon>
        <taxon>Actinomycetota</taxon>
        <taxon>Actinomycetes</taxon>
        <taxon>Micrococcales</taxon>
        <taxon>Dermacoccaceae</taxon>
        <taxon>Yimella</taxon>
    </lineage>
</organism>
<keyword evidence="7" id="KW-1185">Reference proteome</keyword>
<dbReference type="GO" id="GO:0006508">
    <property type="term" value="P:proteolysis"/>
    <property type="evidence" value="ECO:0007669"/>
    <property type="project" value="UniProtKB-KW"/>
</dbReference>
<evidence type="ECO:0000259" key="5">
    <source>
        <dbReference type="PROSITE" id="PS51935"/>
    </source>
</evidence>
<proteinExistence type="inferred from homology"/>
<dbReference type="PANTHER" id="PTHR47053">
    <property type="entry name" value="MUREIN DD-ENDOPEPTIDASE MEPH-RELATED"/>
    <property type="match status" value="1"/>
</dbReference>
<reference evidence="6 7" key="1">
    <citation type="submission" date="2019-06" db="EMBL/GenBank/DDBJ databases">
        <title>Sequencing the genomes of 1000 actinobacteria strains.</title>
        <authorList>
            <person name="Klenk H.-P."/>
        </authorList>
    </citation>
    <scope>NUCLEOTIDE SEQUENCE [LARGE SCALE GENOMIC DNA]</scope>
    <source>
        <strain evidence="6 7">DSM 19828</strain>
    </source>
</reference>
<comment type="caution">
    <text evidence="6">The sequence shown here is derived from an EMBL/GenBank/DDBJ whole genome shotgun (WGS) entry which is preliminary data.</text>
</comment>
<dbReference type="SUPFAM" id="SSF54001">
    <property type="entry name" value="Cysteine proteinases"/>
    <property type="match status" value="1"/>
</dbReference>
<evidence type="ECO:0000256" key="2">
    <source>
        <dbReference type="ARBA" id="ARBA00022670"/>
    </source>
</evidence>
<dbReference type="Proteomes" id="UP000320806">
    <property type="component" value="Unassembled WGS sequence"/>
</dbReference>
<dbReference type="AlphaFoldDB" id="A0A542EI01"/>
<feature type="domain" description="NlpC/P60" evidence="5">
    <location>
        <begin position="120"/>
        <end position="241"/>
    </location>
</feature>
<dbReference type="RefSeq" id="WP_141928658.1">
    <property type="nucleotide sequence ID" value="NZ_BAABCI010000006.1"/>
</dbReference>
<protein>
    <submittedName>
        <fullName evidence="6">Cell wall-associated NlpC family hydrolase</fullName>
    </submittedName>
</protein>
<keyword evidence="3 6" id="KW-0378">Hydrolase</keyword>
<dbReference type="Gene3D" id="3.90.1720.10">
    <property type="entry name" value="endopeptidase domain like (from Nostoc punctiforme)"/>
    <property type="match status" value="1"/>
</dbReference>